<dbReference type="Proteomes" id="UP001150581">
    <property type="component" value="Unassembled WGS sequence"/>
</dbReference>
<evidence type="ECO:0000313" key="2">
    <source>
        <dbReference type="Proteomes" id="UP001150581"/>
    </source>
</evidence>
<sequence length="343" mass="37828">MPLPIDEKELITVCTRIVREGDLDTLTDRAVRRGAEERMGLDDKLLDQQPYKQIVKGIVVEVLEVISKEKEKDDAEDDAENEDAHSDDNKNKINDDADTDADDASEVDGSEEEGYSDVADEDAPKPKPKKRVAEPQVSEKSKRVKSSNIITATSSSTLSKANEATISNLKSYINKCGLRKVWAKELSGMNAAQQIRHLKKLLDNLGMEGRPTLEKCKKIKDKRELQAELEAMDNNVIIDGRDGSPADSTRRSRATVSKRISYNIDDDSESEDEEGNEAEEVEDGGKIENEGEDKNEDEGEDSDESDVYTESEGDVDEAGPPSDQEDQSSADEGNIASDANDSE</sequence>
<organism evidence="1 2">
    <name type="scientific">Kickxella alabastrina</name>
    <dbReference type="NCBI Taxonomy" id="61397"/>
    <lineage>
        <taxon>Eukaryota</taxon>
        <taxon>Fungi</taxon>
        <taxon>Fungi incertae sedis</taxon>
        <taxon>Zoopagomycota</taxon>
        <taxon>Kickxellomycotina</taxon>
        <taxon>Kickxellomycetes</taxon>
        <taxon>Kickxellales</taxon>
        <taxon>Kickxellaceae</taxon>
        <taxon>Kickxella</taxon>
    </lineage>
</organism>
<dbReference type="EMBL" id="JANBPG010000097">
    <property type="protein sequence ID" value="KAJ1900176.1"/>
    <property type="molecule type" value="Genomic_DNA"/>
</dbReference>
<proteinExistence type="predicted"/>
<reference evidence="1" key="1">
    <citation type="submission" date="2022-07" db="EMBL/GenBank/DDBJ databases">
        <title>Phylogenomic reconstructions and comparative analyses of Kickxellomycotina fungi.</title>
        <authorList>
            <person name="Reynolds N.K."/>
            <person name="Stajich J.E."/>
            <person name="Barry K."/>
            <person name="Grigoriev I.V."/>
            <person name="Crous P."/>
            <person name="Smith M.E."/>
        </authorList>
    </citation>
    <scope>NUCLEOTIDE SEQUENCE</scope>
    <source>
        <strain evidence="1">Benny 63K</strain>
    </source>
</reference>
<protein>
    <submittedName>
        <fullName evidence="1">Uncharacterized protein</fullName>
    </submittedName>
</protein>
<name>A0ACC1ISM0_9FUNG</name>
<keyword evidence="2" id="KW-1185">Reference proteome</keyword>
<evidence type="ECO:0000313" key="1">
    <source>
        <dbReference type="EMBL" id="KAJ1900176.1"/>
    </source>
</evidence>
<accession>A0ACC1ISM0</accession>
<comment type="caution">
    <text evidence="1">The sequence shown here is derived from an EMBL/GenBank/DDBJ whole genome shotgun (WGS) entry which is preliminary data.</text>
</comment>
<gene>
    <name evidence="1" type="ORF">LPJ66_001634</name>
</gene>